<reference evidence="2 3" key="1">
    <citation type="submission" date="2016-03" db="EMBL/GenBank/DDBJ databases">
        <title>Comparative genomics of human isolates of Fusobacterium necrophorum.</title>
        <authorList>
            <person name="Jensen A."/>
            <person name="Bank S."/>
            <person name="Andersen P.S."/>
            <person name="Kristensen L.H."/>
            <person name="Prag J."/>
        </authorList>
    </citation>
    <scope>NUCLEOTIDE SEQUENCE [LARGE SCALE GENOMIC DNA]</scope>
    <source>
        <strain evidence="2 3">LS_1264</strain>
    </source>
</reference>
<sequence length="203" mass="23047">MNKKKVYAYFLEDVNESGILNTWDECKKKVYKKRSKYKSFTNIQEAKEWLSDVLRASLNDVTTSDSISTNAIYFDAGTGRGVGTEVRVTNNLGDSLLTSNPKCNQFGNICLEFEKTNNFGELLGLFFAIEHAIANGIYQIYGDSNLVLQYWSKGIYHAEKLPQETIDMIHIVTEKRKFFENLGGKISYISGDINPADLGFHKR</sequence>
<dbReference type="Proteomes" id="UP000075816">
    <property type="component" value="Unassembled WGS sequence"/>
</dbReference>
<organism evidence="2 3">
    <name type="scientific">Fusobacterium necrophorum subsp. funduliforme</name>
    <dbReference type="NCBI Taxonomy" id="143387"/>
    <lineage>
        <taxon>Bacteria</taxon>
        <taxon>Fusobacteriati</taxon>
        <taxon>Fusobacteriota</taxon>
        <taxon>Fusobacteriia</taxon>
        <taxon>Fusobacteriales</taxon>
        <taxon>Fusobacteriaceae</taxon>
        <taxon>Fusobacterium</taxon>
    </lineage>
</organism>
<dbReference type="EMBL" id="LVEA01000001">
    <property type="protein sequence ID" value="KYL05269.1"/>
    <property type="molecule type" value="Genomic_DNA"/>
</dbReference>
<proteinExistence type="predicted"/>
<name>A0A162J7C5_9FUSO</name>
<gene>
    <name evidence="2" type="ORF">A2J07_00610</name>
</gene>
<protein>
    <submittedName>
        <fullName evidence="2">Ribonuclease HI</fullName>
    </submittedName>
</protein>
<evidence type="ECO:0000313" key="2">
    <source>
        <dbReference type="EMBL" id="KYL05269.1"/>
    </source>
</evidence>
<dbReference type="GO" id="GO:0003676">
    <property type="term" value="F:nucleic acid binding"/>
    <property type="evidence" value="ECO:0007669"/>
    <property type="project" value="InterPro"/>
</dbReference>
<evidence type="ECO:0000259" key="1">
    <source>
        <dbReference type="Pfam" id="PF01693"/>
    </source>
</evidence>
<dbReference type="Pfam" id="PF01693">
    <property type="entry name" value="Cauli_VI"/>
    <property type="match status" value="1"/>
</dbReference>
<dbReference type="RefSeq" id="WP_062680783.1">
    <property type="nucleotide sequence ID" value="NZ_LVEA01000001.1"/>
</dbReference>
<dbReference type="SUPFAM" id="SSF53098">
    <property type="entry name" value="Ribonuclease H-like"/>
    <property type="match status" value="1"/>
</dbReference>
<dbReference type="Gene3D" id="3.30.420.10">
    <property type="entry name" value="Ribonuclease H-like superfamily/Ribonuclease H"/>
    <property type="match status" value="1"/>
</dbReference>
<feature type="domain" description="Ribonuclease H1 N-terminal" evidence="1">
    <location>
        <begin position="16"/>
        <end position="49"/>
    </location>
</feature>
<dbReference type="InterPro" id="IPR011320">
    <property type="entry name" value="RNase_H1_N"/>
</dbReference>
<dbReference type="Gene3D" id="3.40.970.10">
    <property type="entry name" value="Ribonuclease H1, N-terminal domain"/>
    <property type="match status" value="1"/>
</dbReference>
<dbReference type="InterPro" id="IPR037056">
    <property type="entry name" value="RNase_H1_N_sf"/>
</dbReference>
<comment type="caution">
    <text evidence="2">The sequence shown here is derived from an EMBL/GenBank/DDBJ whole genome shotgun (WGS) entry which is preliminary data.</text>
</comment>
<accession>A0A162J7C5</accession>
<dbReference type="AlphaFoldDB" id="A0A162J7C5"/>
<dbReference type="InterPro" id="IPR036397">
    <property type="entry name" value="RNaseH_sf"/>
</dbReference>
<dbReference type="InterPro" id="IPR012337">
    <property type="entry name" value="RNaseH-like_sf"/>
</dbReference>
<evidence type="ECO:0000313" key="3">
    <source>
        <dbReference type="Proteomes" id="UP000075816"/>
    </source>
</evidence>